<dbReference type="SUPFAM" id="SSF53098">
    <property type="entry name" value="Ribonuclease H-like"/>
    <property type="match status" value="1"/>
</dbReference>
<keyword evidence="1" id="KW-0479">Metal-binding</keyword>
<dbReference type="PANTHER" id="PTHR42648">
    <property type="entry name" value="TRANSPOSASE, PUTATIVE-RELATED"/>
    <property type="match status" value="1"/>
</dbReference>
<reference evidence="5" key="1">
    <citation type="submission" date="2020-07" db="EMBL/GenBank/DDBJ databases">
        <authorList>
            <person name="Ferguson B K."/>
        </authorList>
    </citation>
    <scope>NUCLEOTIDE SEQUENCE</scope>
    <source>
        <strain evidence="5">L06</strain>
    </source>
</reference>
<dbReference type="Pfam" id="PF07727">
    <property type="entry name" value="RVT_2"/>
    <property type="match status" value="1"/>
</dbReference>
<sequence length="642" mass="73858">MRISVAKNDEFIMASKREDLKLITNEGIDSTLNHVLYCPKIPKSLLSVARMQTAGLLITFDKNGVKIHNEGKTVMSGESENNLTTIHFQTNRREINVASRKLNYQLWHQRLGHIGEQEFLELKSKRMFEDIARLDSIKPDEKLCGACIKGKQAWLPFNREKTKEHVKRPLFIVHSDVAGPVTPPTVDDKNYFILFIDQYTHNCVSYLIRRKSDVFNAFKDFVAKSEAKFNLKLVNLYCDNGREYLSNEMKGYFSERGISYHLTVPRTPHLNDVAERMVRTITEKARAMVAGAKLNEKFWGEAVLTATHLVNISPSKALKCSKTPYEMWHDKKPIMKYLKVFGSTVYVHEKVNIGKFDEKSWKGILVGYEPNGYKVWVHEKAKFVVERDVIVDEFDFEKSRPHMGEVLTQVDGQVDEPKEPDLSGLPPVNHNSGRFEETSGEVTDVSSLTSDKENSSPDIEPRRSDRIRELPPTSYEKINTPEDCVLLVKSTLYEIPRTFHEIKFRDDKCQWEEAIKAEIDSLLINETWSLVPKPPGKNIVDCKWIFSIKTDEHGQLAKYKARLVARGFSQEYLTDYDETFAPVARIASFRFILAFANQFNLLIHHMDVKMAFLNGNLKEEIYGCFSENDDFVVHAVFLLPNI</sequence>
<dbReference type="GO" id="GO:0016787">
    <property type="term" value="F:hydrolase activity"/>
    <property type="evidence" value="ECO:0007669"/>
    <property type="project" value="UniProtKB-KW"/>
</dbReference>
<dbReference type="GO" id="GO:0015074">
    <property type="term" value="P:DNA integration"/>
    <property type="evidence" value="ECO:0007669"/>
    <property type="project" value="InterPro"/>
</dbReference>
<proteinExistence type="predicted"/>
<dbReference type="GO" id="GO:0046872">
    <property type="term" value="F:metal ion binding"/>
    <property type="evidence" value="ECO:0007669"/>
    <property type="project" value="UniProtKB-KW"/>
</dbReference>
<dbReference type="InterPro" id="IPR001584">
    <property type="entry name" value="Integrase_cat-core"/>
</dbReference>
<accession>A0A6V7KQP7</accession>
<dbReference type="InterPro" id="IPR012337">
    <property type="entry name" value="RNaseH-like_sf"/>
</dbReference>
<feature type="domain" description="Integrase catalytic" evidence="4">
    <location>
        <begin position="165"/>
        <end position="332"/>
    </location>
</feature>
<feature type="region of interest" description="Disordered" evidence="3">
    <location>
        <begin position="410"/>
        <end position="470"/>
    </location>
</feature>
<name>A0A6V7KQP7_9HYME</name>
<dbReference type="InterPro" id="IPR013103">
    <property type="entry name" value="RVT_2"/>
</dbReference>
<evidence type="ECO:0000259" key="4">
    <source>
        <dbReference type="PROSITE" id="PS50994"/>
    </source>
</evidence>
<organism evidence="5">
    <name type="scientific">Bracon brevicornis</name>
    <dbReference type="NCBI Taxonomy" id="1563983"/>
    <lineage>
        <taxon>Eukaryota</taxon>
        <taxon>Metazoa</taxon>
        <taxon>Ecdysozoa</taxon>
        <taxon>Arthropoda</taxon>
        <taxon>Hexapoda</taxon>
        <taxon>Insecta</taxon>
        <taxon>Pterygota</taxon>
        <taxon>Neoptera</taxon>
        <taxon>Endopterygota</taxon>
        <taxon>Hymenoptera</taxon>
        <taxon>Apocrita</taxon>
        <taxon>Ichneumonoidea</taxon>
        <taxon>Braconidae</taxon>
        <taxon>Braconinae</taxon>
        <taxon>Bracon</taxon>
    </lineage>
</organism>
<gene>
    <name evidence="5" type="ORF">BBRV_LOCUS86021</name>
</gene>
<dbReference type="GO" id="GO:0003676">
    <property type="term" value="F:nucleic acid binding"/>
    <property type="evidence" value="ECO:0007669"/>
    <property type="project" value="InterPro"/>
</dbReference>
<dbReference type="InterPro" id="IPR036397">
    <property type="entry name" value="RNaseH_sf"/>
</dbReference>
<dbReference type="PANTHER" id="PTHR42648:SF28">
    <property type="entry name" value="TRANSPOSON-ENCODED PROTEIN WITH RIBONUCLEASE H-LIKE AND RETROVIRUS ZINC FINGER-LIKE DOMAINS"/>
    <property type="match status" value="1"/>
</dbReference>
<dbReference type="Pfam" id="PF13976">
    <property type="entry name" value="gag_pre-integrs"/>
    <property type="match status" value="1"/>
</dbReference>
<evidence type="ECO:0000256" key="3">
    <source>
        <dbReference type="SAM" id="MobiDB-lite"/>
    </source>
</evidence>
<protein>
    <recommendedName>
        <fullName evidence="4">Integrase catalytic domain-containing protein</fullName>
    </recommendedName>
</protein>
<dbReference type="Pfam" id="PF25597">
    <property type="entry name" value="SH3_retrovirus"/>
    <property type="match status" value="1"/>
</dbReference>
<keyword evidence="2" id="KW-0378">Hydrolase</keyword>
<dbReference type="InterPro" id="IPR039537">
    <property type="entry name" value="Retrotran_Ty1/copia-like"/>
</dbReference>
<dbReference type="PROSITE" id="PS50994">
    <property type="entry name" value="INTEGRASE"/>
    <property type="match status" value="1"/>
</dbReference>
<dbReference type="InterPro" id="IPR025724">
    <property type="entry name" value="GAG-pre-integrase_dom"/>
</dbReference>
<feature type="compositionally biased region" description="Basic and acidic residues" evidence="3">
    <location>
        <begin position="450"/>
        <end position="469"/>
    </location>
</feature>
<evidence type="ECO:0000256" key="1">
    <source>
        <dbReference type="ARBA" id="ARBA00022723"/>
    </source>
</evidence>
<evidence type="ECO:0000313" key="5">
    <source>
        <dbReference type="EMBL" id="CAD1566353.1"/>
    </source>
</evidence>
<dbReference type="EMBL" id="CADCXW020000291">
    <property type="protein sequence ID" value="CAD1566353.1"/>
    <property type="molecule type" value="Genomic_DNA"/>
</dbReference>
<dbReference type="AlphaFoldDB" id="A0A6V7KQP7"/>
<dbReference type="InterPro" id="IPR057670">
    <property type="entry name" value="SH3_retrovirus"/>
</dbReference>
<dbReference type="Gene3D" id="3.30.420.10">
    <property type="entry name" value="Ribonuclease H-like superfamily/Ribonuclease H"/>
    <property type="match status" value="1"/>
</dbReference>
<feature type="compositionally biased region" description="Polar residues" evidence="3">
    <location>
        <begin position="440"/>
        <end position="449"/>
    </location>
</feature>
<evidence type="ECO:0000256" key="2">
    <source>
        <dbReference type="ARBA" id="ARBA00022801"/>
    </source>
</evidence>